<feature type="binding site" evidence="6">
    <location>
        <position position="10"/>
    </location>
    <ligand>
        <name>Zn(2+)</name>
        <dbReference type="ChEBI" id="CHEBI:29105"/>
    </ligand>
</feature>
<feature type="domain" description="C2H2-type" evidence="8">
    <location>
        <begin position="284"/>
        <end position="312"/>
    </location>
</feature>
<organism evidence="10">
    <name type="scientific">Culex pipiens</name>
    <name type="common">House mosquito</name>
    <dbReference type="NCBI Taxonomy" id="7175"/>
    <lineage>
        <taxon>Eukaryota</taxon>
        <taxon>Metazoa</taxon>
        <taxon>Ecdysozoa</taxon>
        <taxon>Arthropoda</taxon>
        <taxon>Hexapoda</taxon>
        <taxon>Insecta</taxon>
        <taxon>Pterygota</taxon>
        <taxon>Neoptera</taxon>
        <taxon>Endopterygota</taxon>
        <taxon>Diptera</taxon>
        <taxon>Nematocera</taxon>
        <taxon>Culicoidea</taxon>
        <taxon>Culicidae</taxon>
        <taxon>Culicinae</taxon>
        <taxon>Culicini</taxon>
        <taxon>Culex</taxon>
        <taxon>Culex</taxon>
    </lineage>
</organism>
<feature type="region of interest" description="Disordered" evidence="7">
    <location>
        <begin position="128"/>
        <end position="220"/>
    </location>
</feature>
<dbReference type="PROSITE" id="PS00028">
    <property type="entry name" value="ZINC_FINGER_C2H2_1"/>
    <property type="match status" value="5"/>
</dbReference>
<feature type="compositionally biased region" description="Acidic residues" evidence="7">
    <location>
        <begin position="128"/>
        <end position="154"/>
    </location>
</feature>
<dbReference type="Pfam" id="PF12874">
    <property type="entry name" value="zf-met"/>
    <property type="match status" value="1"/>
</dbReference>
<dbReference type="InterPro" id="IPR013087">
    <property type="entry name" value="Znf_C2H2_type"/>
</dbReference>
<proteinExistence type="predicted"/>
<dbReference type="InterPro" id="IPR036236">
    <property type="entry name" value="Znf_C2H2_sf"/>
</dbReference>
<name>A0A8D8L9A7_CULPI</name>
<keyword evidence="3 5" id="KW-0863">Zinc-finger</keyword>
<feature type="domain" description="C2H2-type" evidence="8">
    <location>
        <begin position="474"/>
        <end position="496"/>
    </location>
</feature>
<accession>A0A8D8L9A7</accession>
<dbReference type="SMART" id="SM00868">
    <property type="entry name" value="zf-AD"/>
    <property type="match status" value="1"/>
</dbReference>
<keyword evidence="4 6" id="KW-0862">Zinc</keyword>
<evidence type="ECO:0000259" key="9">
    <source>
        <dbReference type="PROSITE" id="PS51915"/>
    </source>
</evidence>
<evidence type="ECO:0000256" key="2">
    <source>
        <dbReference type="ARBA" id="ARBA00022737"/>
    </source>
</evidence>
<reference evidence="10" key="1">
    <citation type="submission" date="2021-05" db="EMBL/GenBank/DDBJ databases">
        <authorList>
            <person name="Alioto T."/>
            <person name="Alioto T."/>
            <person name="Gomez Garrido J."/>
        </authorList>
    </citation>
    <scope>NUCLEOTIDE SEQUENCE</scope>
</reference>
<feature type="binding site" evidence="6">
    <location>
        <position position="7"/>
    </location>
    <ligand>
        <name>Zn(2+)</name>
        <dbReference type="ChEBI" id="CHEBI:29105"/>
    </ligand>
</feature>
<dbReference type="Pfam" id="PF00096">
    <property type="entry name" value="zf-C2H2"/>
    <property type="match status" value="4"/>
</dbReference>
<dbReference type="SUPFAM" id="SSF57667">
    <property type="entry name" value="beta-beta-alpha zinc fingers"/>
    <property type="match status" value="4"/>
</dbReference>
<dbReference type="InterPro" id="IPR012934">
    <property type="entry name" value="Znf_AD"/>
</dbReference>
<keyword evidence="1 6" id="KW-0479">Metal-binding</keyword>
<feature type="domain" description="C2H2-type" evidence="8">
    <location>
        <begin position="371"/>
        <end position="399"/>
    </location>
</feature>
<keyword evidence="2" id="KW-0677">Repeat</keyword>
<feature type="binding site" evidence="6">
    <location>
        <position position="59"/>
    </location>
    <ligand>
        <name>Zn(2+)</name>
        <dbReference type="ChEBI" id="CHEBI:29105"/>
    </ligand>
</feature>
<dbReference type="EMBL" id="HBUE01348066">
    <property type="protein sequence ID" value="CAG6601727.1"/>
    <property type="molecule type" value="Transcribed_RNA"/>
</dbReference>
<dbReference type="EMBL" id="HBUE01241021">
    <property type="protein sequence ID" value="CAG6549456.1"/>
    <property type="molecule type" value="Transcribed_RNA"/>
</dbReference>
<dbReference type="AlphaFoldDB" id="A0A8D8L9A7"/>
<dbReference type="PANTHER" id="PTHR24379:SF121">
    <property type="entry name" value="C2H2-TYPE DOMAIN-CONTAINING PROTEIN"/>
    <property type="match status" value="1"/>
</dbReference>
<dbReference type="PROSITE" id="PS50157">
    <property type="entry name" value="ZINC_FINGER_C2H2_2"/>
    <property type="match status" value="5"/>
</dbReference>
<feature type="domain" description="ZAD" evidence="9">
    <location>
        <begin position="5"/>
        <end position="86"/>
    </location>
</feature>
<evidence type="ECO:0000256" key="5">
    <source>
        <dbReference type="PROSITE-ProRule" id="PRU00042"/>
    </source>
</evidence>
<evidence type="ECO:0000256" key="4">
    <source>
        <dbReference type="ARBA" id="ARBA00022833"/>
    </source>
</evidence>
<feature type="domain" description="C2H2-type" evidence="8">
    <location>
        <begin position="342"/>
        <end position="370"/>
    </location>
</feature>
<evidence type="ECO:0000256" key="1">
    <source>
        <dbReference type="ARBA" id="ARBA00022723"/>
    </source>
</evidence>
<evidence type="ECO:0000313" key="10">
    <source>
        <dbReference type="EMBL" id="CAG6601727.1"/>
    </source>
</evidence>
<sequence length="551" mass="63889">MDFESICRLCAKEKSTLRNIAEDERNVNLVEQIRDIVRIEQLVIFPQYEPDDGLPQQVCKACATALHRIQETLDEFRTNDQLLRNKQHLLPDGDVEIKQEELDDEEQGEEYSVQEVKIELLETEAELSDGLEQSEEWLEDDEVCDESEALDESDTAQKRRRSRKSPRKVEKLDETEQTNEDVIMAEVEMNSPKRRRGRRPAGDKEGGRRRRKPAEDDPNRPKMNDYKCYICMSESLGSALNLLDHLNTHTDRLPYTCEKCVQETIELKQVRSLNIHLKMHQQPVKCSYCDRRYANDRARDYHVQAFHLGENAPCPSTCSVCQKVCNSALALKNHLRKHTSAYNCEYCGKSFESKSKLNRHITRIHVKSEGYTCGFCNKTIKTLDAYELHIRTIHEGRRDYECESCGRRFTTAAFLRMHQKHYDGRTCKPKQDWKVHYETSVDELGVKRFTCKICNKANMRSIGEHLRSHFPEHHVCAACGATFTRKSAFDRHRRTHEEMVHGCFSCDKTFLSMPKLRQHLAKEHDIGMTQVDATQVPTAGSEEEVVFDVVG</sequence>
<dbReference type="Gene3D" id="3.30.160.60">
    <property type="entry name" value="Classic Zinc Finger"/>
    <property type="match status" value="5"/>
</dbReference>
<evidence type="ECO:0000256" key="6">
    <source>
        <dbReference type="PROSITE-ProRule" id="PRU01263"/>
    </source>
</evidence>
<feature type="binding site" evidence="6">
    <location>
        <position position="62"/>
    </location>
    <ligand>
        <name>Zn(2+)</name>
        <dbReference type="ChEBI" id="CHEBI:29105"/>
    </ligand>
</feature>
<dbReference type="PANTHER" id="PTHR24379">
    <property type="entry name" value="KRAB AND ZINC FINGER DOMAIN-CONTAINING"/>
    <property type="match status" value="1"/>
</dbReference>
<evidence type="ECO:0000256" key="7">
    <source>
        <dbReference type="SAM" id="MobiDB-lite"/>
    </source>
</evidence>
<dbReference type="GO" id="GO:0005634">
    <property type="term" value="C:nucleus"/>
    <property type="evidence" value="ECO:0007669"/>
    <property type="project" value="InterPro"/>
</dbReference>
<dbReference type="SUPFAM" id="SSF57716">
    <property type="entry name" value="Glucocorticoid receptor-like (DNA-binding domain)"/>
    <property type="match status" value="1"/>
</dbReference>
<evidence type="ECO:0000259" key="8">
    <source>
        <dbReference type="PROSITE" id="PS50157"/>
    </source>
</evidence>
<dbReference type="PROSITE" id="PS51915">
    <property type="entry name" value="ZAD"/>
    <property type="match status" value="1"/>
</dbReference>
<dbReference type="GO" id="GO:0008270">
    <property type="term" value="F:zinc ion binding"/>
    <property type="evidence" value="ECO:0007669"/>
    <property type="project" value="UniProtKB-UniRule"/>
</dbReference>
<protein>
    <submittedName>
        <fullName evidence="10">Zinc finger protein 26</fullName>
    </submittedName>
</protein>
<dbReference type="Gene3D" id="3.40.1800.20">
    <property type="match status" value="1"/>
</dbReference>
<feature type="domain" description="C2H2-type" evidence="8">
    <location>
        <begin position="400"/>
        <end position="427"/>
    </location>
</feature>
<dbReference type="Pfam" id="PF07776">
    <property type="entry name" value="zf-AD"/>
    <property type="match status" value="1"/>
</dbReference>
<dbReference type="SMART" id="SM00355">
    <property type="entry name" value="ZnF_C2H2"/>
    <property type="match status" value="10"/>
</dbReference>
<evidence type="ECO:0000256" key="3">
    <source>
        <dbReference type="ARBA" id="ARBA00022771"/>
    </source>
</evidence>